<comment type="subunit">
    <text evidence="6">Homoheptamer.</text>
</comment>
<evidence type="ECO:0000256" key="3">
    <source>
        <dbReference type="ARBA" id="ARBA00022692"/>
    </source>
</evidence>
<dbReference type="PANTHER" id="PTHR30221">
    <property type="entry name" value="SMALL-CONDUCTANCE MECHANOSENSITIVE CHANNEL"/>
    <property type="match status" value="1"/>
</dbReference>
<comment type="caution">
    <text evidence="6">Lacks conserved residue(s) required for the propagation of feature annotation.</text>
</comment>
<dbReference type="SUPFAM" id="SSF82689">
    <property type="entry name" value="Mechanosensitive channel protein MscS (YggB), C-terminal domain"/>
    <property type="match status" value="1"/>
</dbReference>
<dbReference type="PANTHER" id="PTHR30221:SF1">
    <property type="entry name" value="SMALL-CONDUCTANCE MECHANOSENSITIVE CHANNEL"/>
    <property type="match status" value="1"/>
</dbReference>
<feature type="region of interest" description="Disordered" evidence="7">
    <location>
        <begin position="279"/>
        <end position="319"/>
    </location>
</feature>
<evidence type="ECO:0000313" key="9">
    <source>
        <dbReference type="EMBL" id="GAA5159566.1"/>
    </source>
</evidence>
<evidence type="ECO:0000256" key="6">
    <source>
        <dbReference type="RuleBase" id="RU369025"/>
    </source>
</evidence>
<keyword evidence="6" id="KW-0813">Transport</keyword>
<dbReference type="InterPro" id="IPR010920">
    <property type="entry name" value="LSM_dom_sf"/>
</dbReference>
<keyword evidence="6" id="KW-0997">Cell inner membrane</keyword>
<feature type="compositionally biased region" description="Low complexity" evidence="7">
    <location>
        <begin position="283"/>
        <end position="297"/>
    </location>
</feature>
<protein>
    <recommendedName>
        <fullName evidence="6">Small-conductance mechanosensitive channel</fullName>
    </recommendedName>
</protein>
<dbReference type="InterPro" id="IPR011066">
    <property type="entry name" value="MscS_channel_C_sf"/>
</dbReference>
<keyword evidence="10" id="KW-1185">Reference proteome</keyword>
<gene>
    <name evidence="9" type="ORF">GCM10025770_06080</name>
</gene>
<keyword evidence="5 6" id="KW-0472">Membrane</keyword>
<feature type="transmembrane region" description="Helical" evidence="6">
    <location>
        <begin position="71"/>
        <end position="91"/>
    </location>
</feature>
<comment type="caution">
    <text evidence="9">The sequence shown here is derived from an EMBL/GenBank/DDBJ whole genome shotgun (WGS) entry which is preliminary data.</text>
</comment>
<dbReference type="Proteomes" id="UP001500547">
    <property type="component" value="Unassembled WGS sequence"/>
</dbReference>
<evidence type="ECO:0000259" key="8">
    <source>
        <dbReference type="Pfam" id="PF00924"/>
    </source>
</evidence>
<comment type="similarity">
    <text evidence="6">Belongs to the MscS (TC 1.A.23) family.</text>
</comment>
<dbReference type="Pfam" id="PF00924">
    <property type="entry name" value="MS_channel_2nd"/>
    <property type="match status" value="1"/>
</dbReference>
<feature type="domain" description="Mechanosensitive ion channel MscS" evidence="8">
    <location>
        <begin position="121"/>
        <end position="179"/>
    </location>
</feature>
<dbReference type="InterPro" id="IPR023408">
    <property type="entry name" value="MscS_beta-dom_sf"/>
</dbReference>
<dbReference type="Gene3D" id="2.30.30.60">
    <property type="match status" value="1"/>
</dbReference>
<evidence type="ECO:0000256" key="4">
    <source>
        <dbReference type="ARBA" id="ARBA00022989"/>
    </source>
</evidence>
<organism evidence="9 10">
    <name type="scientific">Viridibacterium curvum</name>
    <dbReference type="NCBI Taxonomy" id="1101404"/>
    <lineage>
        <taxon>Bacteria</taxon>
        <taxon>Pseudomonadati</taxon>
        <taxon>Pseudomonadota</taxon>
        <taxon>Betaproteobacteria</taxon>
        <taxon>Rhodocyclales</taxon>
        <taxon>Rhodocyclaceae</taxon>
        <taxon>Viridibacterium</taxon>
    </lineage>
</organism>
<evidence type="ECO:0000256" key="1">
    <source>
        <dbReference type="ARBA" id="ARBA00004651"/>
    </source>
</evidence>
<keyword evidence="3 6" id="KW-0812">Transmembrane</keyword>
<dbReference type="Gene3D" id="1.10.287.1260">
    <property type="match status" value="1"/>
</dbReference>
<feature type="transmembrane region" description="Helical" evidence="6">
    <location>
        <begin position="37"/>
        <end position="59"/>
    </location>
</feature>
<keyword evidence="4 6" id="KW-1133">Transmembrane helix</keyword>
<keyword evidence="6" id="KW-0406">Ion transport</keyword>
<dbReference type="EMBL" id="BAABLD010000002">
    <property type="protein sequence ID" value="GAA5159566.1"/>
    <property type="molecule type" value="Genomic_DNA"/>
</dbReference>
<name>A0ABP9QCE9_9RHOO</name>
<reference evidence="10" key="1">
    <citation type="journal article" date="2019" name="Int. J. Syst. Evol. Microbiol.">
        <title>The Global Catalogue of Microorganisms (GCM) 10K type strain sequencing project: providing services to taxonomists for standard genome sequencing and annotation.</title>
        <authorList>
            <consortium name="The Broad Institute Genomics Platform"/>
            <consortium name="The Broad Institute Genome Sequencing Center for Infectious Disease"/>
            <person name="Wu L."/>
            <person name="Ma J."/>
        </authorList>
    </citation>
    <scope>NUCLEOTIDE SEQUENCE [LARGE SCALE GENOMIC DNA]</scope>
    <source>
        <strain evidence="10">JCM 18715</strain>
    </source>
</reference>
<dbReference type="InterPro" id="IPR006685">
    <property type="entry name" value="MscS_channel_2nd"/>
</dbReference>
<evidence type="ECO:0000256" key="7">
    <source>
        <dbReference type="SAM" id="MobiDB-lite"/>
    </source>
</evidence>
<accession>A0ABP9QCE9</accession>
<proteinExistence type="inferred from homology"/>
<evidence type="ECO:0000256" key="5">
    <source>
        <dbReference type="ARBA" id="ARBA00023136"/>
    </source>
</evidence>
<keyword evidence="2" id="KW-1003">Cell membrane</keyword>
<evidence type="ECO:0000313" key="10">
    <source>
        <dbReference type="Proteomes" id="UP001500547"/>
    </source>
</evidence>
<comment type="function">
    <text evidence="6">Mechanosensitive channel that participates in the regulation of osmotic pressure changes within the cell, opening in response to stretch forces in the membrane lipid bilayer, without the need for other proteins. Contributes to normal resistance to hypoosmotic shock. Forms an ion channel of 1.0 nanosiemens conductance with a slight preference for anions.</text>
</comment>
<dbReference type="InterPro" id="IPR045275">
    <property type="entry name" value="MscS_archaea/bacteria_type"/>
</dbReference>
<comment type="subcellular location">
    <subcellularLocation>
        <location evidence="6">Cell inner membrane</location>
        <topology evidence="6">Multi-pass membrane protein</topology>
    </subcellularLocation>
    <subcellularLocation>
        <location evidence="1">Cell membrane</location>
        <topology evidence="1">Multi-pass membrane protein</topology>
    </subcellularLocation>
</comment>
<keyword evidence="6" id="KW-0407">Ion channel</keyword>
<feature type="transmembrane region" description="Helical" evidence="6">
    <location>
        <begin position="97"/>
        <end position="115"/>
    </location>
</feature>
<dbReference type="RefSeq" id="WP_345531362.1">
    <property type="nucleotide sequence ID" value="NZ_BAABLD010000002.1"/>
</dbReference>
<dbReference type="SUPFAM" id="SSF50182">
    <property type="entry name" value="Sm-like ribonucleoproteins"/>
    <property type="match status" value="1"/>
</dbReference>
<sequence length="550" mass="59882">MQTLFLLAVSATLWLLHVTIGQDASILAAQSGRLLFLAAWAITAITCVQVLQFVFTHQITGRRQGQGASDLLRAVVRIVLYLIAAGMFLHFALEQAITGILATSAMLSVIVGLALQPTLGHLFSGVSIEIERPLRVGDYIRRGEVEGQVTSLNWRSVFVTTEEGTRIVIPNSDFTSRTVEVIDGSRPFRHSAVFDMSSSVTPGKVMRIGMRVLRSGLSDVCITPEPMVVMVGTEPRSGSVRYALHFYTHNFLKREQVASDVLERLWYALSREGLQLIPPPRFGNNQGNNNAGSSVAGTRPAVDANAKPAESPGTKAPSKPEWQALIGELLPELPPTLVTRLASSAKRYRYGPHETVSPKVAALVVSGRLREALSVEEVSLPIVLEQMLQAGPNSVSKPATMPAASVNRLLRDASQAIGPLAQSLVAGYAAVTDDLWLAYQAVAVGIIDPQRRAEFLARGPEHPSRGLTRGDLLGWDRLLKLNNDPASKSLATQDCELLVWNAATLRSALGNLDETELNAFIQLLVRKQSHCRRLDLPRLQRWLARTGGLL</sequence>
<evidence type="ECO:0000256" key="2">
    <source>
        <dbReference type="ARBA" id="ARBA00022475"/>
    </source>
</evidence>